<reference evidence="2 3" key="2">
    <citation type="submission" date="2019-01" db="EMBL/GenBank/DDBJ databases">
        <authorList>
            <person name="Li Y."/>
        </authorList>
    </citation>
    <scope>NUCLEOTIDE SEQUENCE [LARGE SCALE GENOMIC DNA]</scope>
    <source>
        <strain evidence="2 3">D19-10-3-21</strain>
    </source>
</reference>
<evidence type="ECO:0000256" key="1">
    <source>
        <dbReference type="SAM" id="Phobius"/>
    </source>
</evidence>
<feature type="transmembrane region" description="Helical" evidence="1">
    <location>
        <begin position="12"/>
        <end position="29"/>
    </location>
</feature>
<dbReference type="PIRSF" id="PIRSF026166">
    <property type="entry name" value="UCP026166"/>
    <property type="match status" value="1"/>
</dbReference>
<feature type="transmembrane region" description="Helical" evidence="1">
    <location>
        <begin position="130"/>
        <end position="153"/>
    </location>
</feature>
<protein>
    <submittedName>
        <fullName evidence="2">Bile acid:sodium symporter</fullName>
    </submittedName>
</protein>
<feature type="transmembrane region" description="Helical" evidence="1">
    <location>
        <begin position="232"/>
        <end position="253"/>
    </location>
</feature>
<keyword evidence="1" id="KW-0472">Membrane</keyword>
<dbReference type="PANTHER" id="PTHR18640:SF5">
    <property type="entry name" value="SODIUM_BILE ACID COTRANSPORTER 7"/>
    <property type="match status" value="1"/>
</dbReference>
<dbReference type="InterPro" id="IPR016833">
    <property type="entry name" value="Put_Na-Bile_cotransptr"/>
</dbReference>
<feature type="transmembrane region" description="Helical" evidence="1">
    <location>
        <begin position="35"/>
        <end position="53"/>
    </location>
</feature>
<dbReference type="EMBL" id="SAUX01000016">
    <property type="protein sequence ID" value="RWR28254.1"/>
    <property type="molecule type" value="Genomic_DNA"/>
</dbReference>
<feature type="transmembrane region" description="Helical" evidence="1">
    <location>
        <begin position="74"/>
        <end position="97"/>
    </location>
</feature>
<dbReference type="Gene3D" id="1.20.1530.20">
    <property type="match status" value="1"/>
</dbReference>
<sequence>MGYLRRLGIDGYMMLLVAMVLLGALLPARGVAAEVLHFATYWAVALLFFVYGAKLDPASVRAGLLNWRLQGLTLGATFVLFPVLGLGLAAVFGGVLGPEMTTGLLFLSLLPSTVQSSIAFTSIAGGNIPAAICAASLSNMVGVVLTPALVSLVLHRDGGGVSADAVIKIGEQIVLPFVAGQLVRPWIGAFIRRHKLLTMIVDRGSILLIVYSAFSAGTVAGLWSHVPASRLLLLFGVIAVFLALAFAAMAAAGRGLRLPGPDRSALFFCGSTKSLASGLPIASALFPAASVGAIILPTMIYHISQLLLCSIIAQRIARHVQISSPGAAERG</sequence>
<dbReference type="Proteomes" id="UP000285295">
    <property type="component" value="Unassembled WGS sequence"/>
</dbReference>
<dbReference type="InterPro" id="IPR038770">
    <property type="entry name" value="Na+/solute_symporter_sf"/>
</dbReference>
<feature type="transmembrane region" description="Helical" evidence="1">
    <location>
        <begin position="173"/>
        <end position="192"/>
    </location>
</feature>
<name>A0A443K674_9RHOB</name>
<evidence type="ECO:0000313" key="2">
    <source>
        <dbReference type="EMBL" id="RWR28254.1"/>
    </source>
</evidence>
<dbReference type="AlphaFoldDB" id="A0A443K674"/>
<organism evidence="2 3">
    <name type="scientific">Paenirhodobacter populi</name>
    <dbReference type="NCBI Taxonomy" id="2306993"/>
    <lineage>
        <taxon>Bacteria</taxon>
        <taxon>Pseudomonadati</taxon>
        <taxon>Pseudomonadota</taxon>
        <taxon>Alphaproteobacteria</taxon>
        <taxon>Rhodobacterales</taxon>
        <taxon>Rhodobacter group</taxon>
        <taxon>Paenirhodobacter</taxon>
    </lineage>
</organism>
<feature type="transmembrane region" description="Helical" evidence="1">
    <location>
        <begin position="204"/>
        <end position="226"/>
    </location>
</feature>
<evidence type="ECO:0000313" key="3">
    <source>
        <dbReference type="Proteomes" id="UP000285295"/>
    </source>
</evidence>
<feature type="transmembrane region" description="Helical" evidence="1">
    <location>
        <begin position="265"/>
        <end position="286"/>
    </location>
</feature>
<reference evidence="2 3" key="1">
    <citation type="submission" date="2019-01" db="EMBL/GenBank/DDBJ databases">
        <title>Sinorhodobacter populi sp. nov. isolated from the symptomatic bark tissue of Populus euramericana canker.</title>
        <authorList>
            <person name="Xu G."/>
        </authorList>
    </citation>
    <scope>NUCLEOTIDE SEQUENCE [LARGE SCALE GENOMIC DNA]</scope>
    <source>
        <strain evidence="2 3">D19-10-3-21</strain>
    </source>
</reference>
<dbReference type="Pfam" id="PF13593">
    <property type="entry name" value="SBF_like"/>
    <property type="match status" value="1"/>
</dbReference>
<dbReference type="OrthoDB" id="9792271at2"/>
<feature type="transmembrane region" description="Helical" evidence="1">
    <location>
        <begin position="103"/>
        <end position="123"/>
    </location>
</feature>
<dbReference type="RefSeq" id="WP_128237895.1">
    <property type="nucleotide sequence ID" value="NZ_SAUX01000016.1"/>
</dbReference>
<dbReference type="PANTHER" id="PTHR18640">
    <property type="entry name" value="SOLUTE CARRIER FAMILY 10 MEMBER 7"/>
    <property type="match status" value="1"/>
</dbReference>
<keyword evidence="1" id="KW-0812">Transmembrane</keyword>
<accession>A0A443K674</accession>
<comment type="caution">
    <text evidence="2">The sequence shown here is derived from an EMBL/GenBank/DDBJ whole genome shotgun (WGS) entry which is preliminary data.</text>
</comment>
<keyword evidence="1" id="KW-1133">Transmembrane helix</keyword>
<dbReference type="GO" id="GO:0005886">
    <property type="term" value="C:plasma membrane"/>
    <property type="evidence" value="ECO:0007669"/>
    <property type="project" value="TreeGrafter"/>
</dbReference>
<gene>
    <name evidence="2" type="ORF">D2T31_14540</name>
</gene>
<proteinExistence type="predicted"/>